<name>A0A2U2N1J9_9GAMM</name>
<dbReference type="OrthoDB" id="9762614at2"/>
<dbReference type="InterPro" id="IPR036249">
    <property type="entry name" value="Thioredoxin-like_sf"/>
</dbReference>
<gene>
    <name evidence="2" type="ORF">DEM34_10065</name>
</gene>
<keyword evidence="3" id="KW-1185">Reference proteome</keyword>
<dbReference type="InterPro" id="IPR012341">
    <property type="entry name" value="6hp_glycosidase-like_sf"/>
</dbReference>
<dbReference type="InterPro" id="IPR008928">
    <property type="entry name" value="6-hairpin_glycosidase_sf"/>
</dbReference>
<feature type="domain" description="Spermatogenesis-associated protein 20-like TRX" evidence="1">
    <location>
        <begin position="9"/>
        <end position="170"/>
    </location>
</feature>
<reference evidence="2 3" key="1">
    <citation type="submission" date="2018-05" db="EMBL/GenBank/DDBJ databases">
        <title>Spiribacter halobius sp. nov., a moderately halophilic bacterium isolated from marine solar saltern.</title>
        <authorList>
            <person name="Zheng W.-S."/>
            <person name="Lu D.-C."/>
            <person name="Du Z.-J."/>
        </authorList>
    </citation>
    <scope>NUCLEOTIDE SEQUENCE [LARGE SCALE GENOMIC DNA]</scope>
    <source>
        <strain evidence="2 3">E85</strain>
    </source>
</reference>
<evidence type="ECO:0000313" key="2">
    <source>
        <dbReference type="EMBL" id="PWG62937.1"/>
    </source>
</evidence>
<proteinExistence type="predicted"/>
<dbReference type="PANTHER" id="PTHR42899:SF1">
    <property type="entry name" value="SPERMATOGENESIS-ASSOCIATED PROTEIN 20"/>
    <property type="match status" value="1"/>
</dbReference>
<dbReference type="InterPro" id="IPR024705">
    <property type="entry name" value="Ssp411"/>
</dbReference>
<dbReference type="RefSeq" id="WP_109678686.1">
    <property type="nucleotide sequence ID" value="NZ_CP086615.1"/>
</dbReference>
<dbReference type="EMBL" id="QFFI01000014">
    <property type="protein sequence ID" value="PWG62937.1"/>
    <property type="molecule type" value="Genomic_DNA"/>
</dbReference>
<sequence length="683" mass="76123">MAEPVLERNRLADATSPYLRQHADNPVHWQPWDEPALEAARESGRPILLSIGYSACHWCHVMAHESFEDPETAAVMNRYFVNIKVDREERPDLDRIYQLAHQLLAGRPGGWPLTVFLTPDQLPFFSGTYFPRRPLQGMPAFTEVLARVHGAWQEQRAQIEDQNARLKDALRQLEGPPPGTALPGPELLQAARDHLAETFDSAFGGFGEAPKFPQPALLRRLLRHYARSVRHGQPDREALHMACHSLRRMALGGLYDQVGGGFARYSTDAYWMIPHFEKMLSDNALLLATVTDAWRATGDGFYRRIAEETAEWVRREMTLPEGGFATALDADSEGGEGAFYLWTPDQVREVLPREQAELVILRFGLDERPNFEGRWHLHVHMSFSELAKRLQRPREELVASWAEARQALLAARDARPRPARDDKALTAWNALMIRGLARAGRFLERPALVDAAEAAEGFLRENLWRDGRLLASWRGGTATLPAYLDDHAFLLAALLELQQTRWSDARLAWARELAELLLARFEDADHGGFRFTADDHEALIQRPRPFADDALPAGNAVAAQALGRLGHLLAEPRYLEAAERTVRAGAVAMGEQPAGHCALMDALEEQLEPPELVVLRPDGDPAPWREIADAGYQPQRMVFAPGAGAAIGPVPASGHGAWVCRGTHCLPPAASPTELADRLADRV</sequence>
<evidence type="ECO:0000313" key="3">
    <source>
        <dbReference type="Proteomes" id="UP000245474"/>
    </source>
</evidence>
<protein>
    <submittedName>
        <fullName evidence="2">Thioredoxin domain-containing protein</fullName>
    </submittedName>
</protein>
<dbReference type="Gene3D" id="1.50.10.10">
    <property type="match status" value="1"/>
</dbReference>
<dbReference type="PANTHER" id="PTHR42899">
    <property type="entry name" value="SPERMATOGENESIS-ASSOCIATED PROTEIN 20"/>
    <property type="match status" value="1"/>
</dbReference>
<dbReference type="CDD" id="cd02955">
    <property type="entry name" value="SSP411"/>
    <property type="match status" value="1"/>
</dbReference>
<dbReference type="InterPro" id="IPR004879">
    <property type="entry name" value="Ssp411-like_TRX"/>
</dbReference>
<accession>A0A2U2N1J9</accession>
<organism evidence="2 3">
    <name type="scientific">Sediminicurvatus halobius</name>
    <dbReference type="NCBI Taxonomy" id="2182432"/>
    <lineage>
        <taxon>Bacteria</taxon>
        <taxon>Pseudomonadati</taxon>
        <taxon>Pseudomonadota</taxon>
        <taxon>Gammaproteobacteria</taxon>
        <taxon>Chromatiales</taxon>
        <taxon>Ectothiorhodospiraceae</taxon>
        <taxon>Sediminicurvatus</taxon>
    </lineage>
</organism>
<dbReference type="AlphaFoldDB" id="A0A2U2N1J9"/>
<dbReference type="SUPFAM" id="SSF48208">
    <property type="entry name" value="Six-hairpin glycosidases"/>
    <property type="match status" value="1"/>
</dbReference>
<evidence type="ECO:0000259" key="1">
    <source>
        <dbReference type="Pfam" id="PF03190"/>
    </source>
</evidence>
<comment type="caution">
    <text evidence="2">The sequence shown here is derived from an EMBL/GenBank/DDBJ whole genome shotgun (WGS) entry which is preliminary data.</text>
</comment>
<dbReference type="Gene3D" id="3.40.30.10">
    <property type="entry name" value="Glutaredoxin"/>
    <property type="match status" value="1"/>
</dbReference>
<dbReference type="PIRSF" id="PIRSF006402">
    <property type="entry name" value="UCP006402_thioredoxin"/>
    <property type="match status" value="1"/>
</dbReference>
<dbReference type="Pfam" id="PF03190">
    <property type="entry name" value="Thioredox_DsbH"/>
    <property type="match status" value="1"/>
</dbReference>
<dbReference type="Proteomes" id="UP000245474">
    <property type="component" value="Unassembled WGS sequence"/>
</dbReference>
<dbReference type="GO" id="GO:0005975">
    <property type="term" value="P:carbohydrate metabolic process"/>
    <property type="evidence" value="ECO:0007669"/>
    <property type="project" value="InterPro"/>
</dbReference>
<dbReference type="SUPFAM" id="SSF52833">
    <property type="entry name" value="Thioredoxin-like"/>
    <property type="match status" value="1"/>
</dbReference>